<dbReference type="GO" id="GO:0016301">
    <property type="term" value="F:kinase activity"/>
    <property type="evidence" value="ECO:0007669"/>
    <property type="project" value="UniProtKB-KW"/>
</dbReference>
<sequence>MCKNIVQLPRHVGLHDVITCISSSDGLTSVLRLDDPVCPVVSLVNYIQQSLTDCILIFGSQKIMKPFIIPQSLFLTNQYSLASKTHLSAVSLQLWKGNMSGDMEEKAKIEEKSFTSNNNSNHSNKNNRKISTFLKPSWLLLSVADLDRRMKMVSSNTNKEEDKGDSFAEQAATYYEKRPQLLSLLQDLHNGYLTLADRYCQTLAKHRHTSSASSIPSFQLNSDEEIYCCSEVDNESDIESSLSFQAPFSTPFKTPQVITEADQIVAELVIKNVEYEIIVDELDGGDQKWQEFSRKIELQKSLLEVLESERLILLNENARLGHRVGTLMEENKGLAAESLFMKRKAGELARCILKLRDDHRVCMLSRKIENLQAQIYSLEKRNKEYYEQLVKQEEEKKSKITIEEEKSKITMKKIMKHKSGEVTLEDCFQVDEEEAGGDPKRRWRRGGGSVRGSGRRASKLWDKVKNIDMLLCGPHYNSSTWKP</sequence>
<protein>
    <submittedName>
        <fullName evidence="6">Kinase-interacting family protein-like</fullName>
    </submittedName>
</protein>
<proteinExistence type="inferred from homology"/>
<evidence type="ECO:0000256" key="2">
    <source>
        <dbReference type="ARBA" id="ARBA00038006"/>
    </source>
</evidence>
<organism evidence="6 7">
    <name type="scientific">Heracleum sosnowskyi</name>
    <dbReference type="NCBI Taxonomy" id="360622"/>
    <lineage>
        <taxon>Eukaryota</taxon>
        <taxon>Viridiplantae</taxon>
        <taxon>Streptophyta</taxon>
        <taxon>Embryophyta</taxon>
        <taxon>Tracheophyta</taxon>
        <taxon>Spermatophyta</taxon>
        <taxon>Magnoliopsida</taxon>
        <taxon>eudicotyledons</taxon>
        <taxon>Gunneridae</taxon>
        <taxon>Pentapetalae</taxon>
        <taxon>asterids</taxon>
        <taxon>campanulids</taxon>
        <taxon>Apiales</taxon>
        <taxon>Apiaceae</taxon>
        <taxon>Apioideae</taxon>
        <taxon>apioid superclade</taxon>
        <taxon>Tordylieae</taxon>
        <taxon>Tordyliinae</taxon>
        <taxon>Heracleum</taxon>
    </lineage>
</organism>
<comment type="caution">
    <text evidence="6">The sequence shown here is derived from an EMBL/GenBank/DDBJ whole genome shotgun (WGS) entry which is preliminary data.</text>
</comment>
<dbReference type="PANTHER" id="PTHR32258">
    <property type="entry name" value="PROTEIN NETWORKED 4A"/>
    <property type="match status" value="1"/>
</dbReference>
<keyword evidence="6" id="KW-0808">Transferase</keyword>
<dbReference type="Proteomes" id="UP001237642">
    <property type="component" value="Unassembled WGS sequence"/>
</dbReference>
<accession>A0AAD8JL23</accession>
<feature type="coiled-coil region" evidence="3">
    <location>
        <begin position="368"/>
        <end position="406"/>
    </location>
</feature>
<evidence type="ECO:0000259" key="5">
    <source>
        <dbReference type="PROSITE" id="PS51774"/>
    </source>
</evidence>
<dbReference type="InterPro" id="IPR051861">
    <property type="entry name" value="NET_actin-binding_domain"/>
</dbReference>
<feature type="domain" description="NAB" evidence="5">
    <location>
        <begin position="114"/>
        <end position="206"/>
    </location>
</feature>
<reference evidence="6" key="1">
    <citation type="submission" date="2023-02" db="EMBL/GenBank/DDBJ databases">
        <title>Genome of toxic invasive species Heracleum sosnowskyi carries increased number of genes despite the absence of recent whole-genome duplications.</title>
        <authorList>
            <person name="Schelkunov M."/>
            <person name="Shtratnikova V."/>
            <person name="Makarenko M."/>
            <person name="Klepikova A."/>
            <person name="Omelchenko D."/>
            <person name="Novikova G."/>
            <person name="Obukhova E."/>
            <person name="Bogdanov V."/>
            <person name="Penin A."/>
            <person name="Logacheva M."/>
        </authorList>
    </citation>
    <scope>NUCLEOTIDE SEQUENCE</scope>
    <source>
        <strain evidence="6">Hsosn_3</strain>
        <tissue evidence="6">Leaf</tissue>
    </source>
</reference>
<dbReference type="PANTHER" id="PTHR32258:SF26">
    <property type="entry name" value="KINASE INTERACTING (KIP1-LIKE) FAMILY PROTEIN"/>
    <property type="match status" value="1"/>
</dbReference>
<evidence type="ECO:0000313" key="7">
    <source>
        <dbReference type="Proteomes" id="UP001237642"/>
    </source>
</evidence>
<evidence type="ECO:0000256" key="4">
    <source>
        <dbReference type="SAM" id="MobiDB-lite"/>
    </source>
</evidence>
<dbReference type="AlphaFoldDB" id="A0AAD8JL23"/>
<keyword evidence="7" id="KW-1185">Reference proteome</keyword>
<name>A0AAD8JL23_9APIA</name>
<dbReference type="InterPro" id="IPR011684">
    <property type="entry name" value="NAB"/>
</dbReference>
<keyword evidence="6" id="KW-0418">Kinase</keyword>
<evidence type="ECO:0000256" key="3">
    <source>
        <dbReference type="SAM" id="Coils"/>
    </source>
</evidence>
<comment type="similarity">
    <text evidence="2">Belongs to the NET family.</text>
</comment>
<dbReference type="Pfam" id="PF07765">
    <property type="entry name" value="KIP1"/>
    <property type="match status" value="1"/>
</dbReference>
<evidence type="ECO:0000313" key="6">
    <source>
        <dbReference type="EMBL" id="KAK1404517.1"/>
    </source>
</evidence>
<reference evidence="6" key="2">
    <citation type="submission" date="2023-05" db="EMBL/GenBank/DDBJ databases">
        <authorList>
            <person name="Schelkunov M.I."/>
        </authorList>
    </citation>
    <scope>NUCLEOTIDE SEQUENCE</scope>
    <source>
        <strain evidence="6">Hsosn_3</strain>
        <tissue evidence="6">Leaf</tissue>
    </source>
</reference>
<dbReference type="PROSITE" id="PS51774">
    <property type="entry name" value="NAB"/>
    <property type="match status" value="1"/>
</dbReference>
<gene>
    <name evidence="6" type="ORF">POM88_004122</name>
</gene>
<dbReference type="EMBL" id="JAUIZM010000001">
    <property type="protein sequence ID" value="KAK1404517.1"/>
    <property type="molecule type" value="Genomic_DNA"/>
</dbReference>
<evidence type="ECO:0000256" key="1">
    <source>
        <dbReference type="ARBA" id="ARBA00023054"/>
    </source>
</evidence>
<dbReference type="GO" id="GO:0003779">
    <property type="term" value="F:actin binding"/>
    <property type="evidence" value="ECO:0007669"/>
    <property type="project" value="InterPro"/>
</dbReference>
<feature type="region of interest" description="Disordered" evidence="4">
    <location>
        <begin position="437"/>
        <end position="456"/>
    </location>
</feature>
<keyword evidence="1 3" id="KW-0175">Coiled coil</keyword>